<dbReference type="PANTHER" id="PTHR46116:SF19">
    <property type="entry name" value="UBIQUITIN-CONJUGATING ENZYME FAMILY PROTEIN"/>
    <property type="match status" value="1"/>
</dbReference>
<dbReference type="InterPro" id="IPR000608">
    <property type="entry name" value="UBC"/>
</dbReference>
<proteinExistence type="predicted"/>
<protein>
    <recommendedName>
        <fullName evidence="3">UBC core domain-containing protein</fullName>
    </recommendedName>
</protein>
<dbReference type="CDD" id="cd23837">
    <property type="entry name" value="UBCc_UBE2O"/>
    <property type="match status" value="1"/>
</dbReference>
<dbReference type="Pfam" id="PF00179">
    <property type="entry name" value="UQ_con"/>
    <property type="match status" value="1"/>
</dbReference>
<dbReference type="OrthoDB" id="47801at2759"/>
<dbReference type="EMBL" id="CACTIH010001954">
    <property type="protein sequence ID" value="CAA2969846.1"/>
    <property type="molecule type" value="Genomic_DNA"/>
</dbReference>
<dbReference type="GO" id="GO:0061631">
    <property type="term" value="F:ubiquitin conjugating enzyme activity"/>
    <property type="evidence" value="ECO:0007669"/>
    <property type="project" value="TreeGrafter"/>
</dbReference>
<dbReference type="InterPro" id="IPR016135">
    <property type="entry name" value="UBQ-conjugating_enzyme/RWD"/>
</dbReference>
<name>A0A8S0QUW5_OLEEU</name>
<evidence type="ECO:0000256" key="1">
    <source>
        <dbReference type="ARBA" id="ARBA00022679"/>
    </source>
</evidence>
<sequence>MASGSGQKQATDVKFKHFNIVPEASDHYYRNSNRSNTFSNANSSVHRAIMREWRSLEKNLPELIYVQVYETRIDLLRAVIIGAEGTPYHNGLFFFDFCLPYDYPRQPPKVYYRSHGLYLNPNLYADGKVCLSLINTWPGEKWTQNSTILQVLVSIQGLVLNERPFFNEPIVAGAKKSKSSIWIKQSVAYSKHVFILSCKTMLYQMRNPPKNFENFVSQHFCERADSILAAVKAYQENNLLVGSCSIKPSSSFKSKLRKIQTELEKAFDRVPEPNVNKSEKLEDIKKPKYGLVNKFMMCIWNKD</sequence>
<reference evidence="4 5" key="1">
    <citation type="submission" date="2019-12" db="EMBL/GenBank/DDBJ databases">
        <authorList>
            <person name="Alioto T."/>
            <person name="Alioto T."/>
            <person name="Gomez Garrido J."/>
        </authorList>
    </citation>
    <scope>NUCLEOTIDE SEQUENCE [LARGE SCALE GENOMIC DNA]</scope>
</reference>
<gene>
    <name evidence="4" type="ORF">OLEA9_A047734</name>
</gene>
<dbReference type="SUPFAM" id="SSF54495">
    <property type="entry name" value="UBC-like"/>
    <property type="match status" value="1"/>
</dbReference>
<dbReference type="PANTHER" id="PTHR46116">
    <property type="entry name" value="(E3-INDEPENDENT) E2 UBIQUITIN-CONJUGATING ENZYME"/>
    <property type="match status" value="1"/>
</dbReference>
<keyword evidence="2" id="KW-0833">Ubl conjugation pathway</keyword>
<evidence type="ECO:0000313" key="4">
    <source>
        <dbReference type="EMBL" id="CAA2969846.1"/>
    </source>
</evidence>
<accession>A0A8S0QUW5</accession>
<comment type="caution">
    <text evidence="4">The sequence shown here is derived from an EMBL/GenBank/DDBJ whole genome shotgun (WGS) entry which is preliminary data.</text>
</comment>
<keyword evidence="1" id="KW-0808">Transferase</keyword>
<organism evidence="4 5">
    <name type="scientific">Olea europaea subsp. europaea</name>
    <dbReference type="NCBI Taxonomy" id="158383"/>
    <lineage>
        <taxon>Eukaryota</taxon>
        <taxon>Viridiplantae</taxon>
        <taxon>Streptophyta</taxon>
        <taxon>Embryophyta</taxon>
        <taxon>Tracheophyta</taxon>
        <taxon>Spermatophyta</taxon>
        <taxon>Magnoliopsida</taxon>
        <taxon>eudicotyledons</taxon>
        <taxon>Gunneridae</taxon>
        <taxon>Pentapetalae</taxon>
        <taxon>asterids</taxon>
        <taxon>lamiids</taxon>
        <taxon>Lamiales</taxon>
        <taxon>Oleaceae</taxon>
        <taxon>Oleeae</taxon>
        <taxon>Olea</taxon>
    </lineage>
</organism>
<feature type="domain" description="UBC core" evidence="3">
    <location>
        <begin position="44"/>
        <end position="202"/>
    </location>
</feature>
<dbReference type="PROSITE" id="PS50127">
    <property type="entry name" value="UBC_2"/>
    <property type="match status" value="1"/>
</dbReference>
<dbReference type="AlphaFoldDB" id="A0A8S0QUW5"/>
<dbReference type="Proteomes" id="UP000594638">
    <property type="component" value="Unassembled WGS sequence"/>
</dbReference>
<evidence type="ECO:0000313" key="5">
    <source>
        <dbReference type="Proteomes" id="UP000594638"/>
    </source>
</evidence>
<dbReference type="Gene3D" id="3.10.110.10">
    <property type="entry name" value="Ubiquitin Conjugating Enzyme"/>
    <property type="match status" value="1"/>
</dbReference>
<dbReference type="SMART" id="SM00212">
    <property type="entry name" value="UBCc"/>
    <property type="match status" value="1"/>
</dbReference>
<evidence type="ECO:0000259" key="3">
    <source>
        <dbReference type="PROSITE" id="PS50127"/>
    </source>
</evidence>
<dbReference type="Gramene" id="OE9A047734T1">
    <property type="protein sequence ID" value="OE9A047734C1"/>
    <property type="gene ID" value="OE9A047734"/>
</dbReference>
<evidence type="ECO:0000256" key="2">
    <source>
        <dbReference type="ARBA" id="ARBA00022786"/>
    </source>
</evidence>
<keyword evidence="5" id="KW-1185">Reference proteome</keyword>